<name>A0A1H4AK23_9BACI</name>
<evidence type="ECO:0000256" key="2">
    <source>
        <dbReference type="ARBA" id="ARBA00022695"/>
    </source>
</evidence>
<gene>
    <name evidence="5" type="ORF">SAMN05421743_104116</name>
</gene>
<dbReference type="AlphaFoldDB" id="A0A1H4AK23"/>
<evidence type="ECO:0000259" key="3">
    <source>
        <dbReference type="Pfam" id="PF10620"/>
    </source>
</evidence>
<sequence length="205" mass="22933">MVIQPHDLIQLTDAQNRMITPSTIPGWVHESLKRSPYVVVRRAPIENGKVPIGVRGADRIQRFAAHVSIDAIEKHIRPEQLISKKEWKEDKRIDLKAFRSLDVVVKVLKDYQLEWGPAGSVGFELASGQPTVNEESDLDIVIRGNENLTLNNAQTIISELGKAPARIDPQVETEEGAFSLIEYSRGTNPIMLRTINGPILVNNPF</sequence>
<dbReference type="GO" id="GO:0016779">
    <property type="term" value="F:nucleotidyltransferase activity"/>
    <property type="evidence" value="ECO:0007669"/>
    <property type="project" value="UniProtKB-KW"/>
</dbReference>
<proteinExistence type="predicted"/>
<dbReference type="EMBL" id="FNQR01000004">
    <property type="protein sequence ID" value="SEA36014.1"/>
    <property type="molecule type" value="Genomic_DNA"/>
</dbReference>
<dbReference type="OrthoDB" id="1275217at2"/>
<evidence type="ECO:0000313" key="6">
    <source>
        <dbReference type="Proteomes" id="UP000198584"/>
    </source>
</evidence>
<dbReference type="InterPro" id="IPR017557">
    <property type="entry name" value="Holo-ACP_synthase"/>
</dbReference>
<evidence type="ECO:0000259" key="4">
    <source>
        <dbReference type="Pfam" id="PF20866"/>
    </source>
</evidence>
<reference evidence="5 6" key="1">
    <citation type="submission" date="2016-10" db="EMBL/GenBank/DDBJ databases">
        <authorList>
            <person name="de Groot N.N."/>
        </authorList>
    </citation>
    <scope>NUCLEOTIDE SEQUENCE [LARGE SCALE GENOMIC DNA]</scope>
    <source>
        <strain evidence="5 6">CCM7597</strain>
    </source>
</reference>
<keyword evidence="2" id="KW-0548">Nucleotidyltransferase</keyword>
<dbReference type="InterPro" id="IPR048903">
    <property type="entry name" value="MdcG_N"/>
</dbReference>
<evidence type="ECO:0000256" key="1">
    <source>
        <dbReference type="ARBA" id="ARBA00022679"/>
    </source>
</evidence>
<organism evidence="5 6">
    <name type="scientific">Thalassobacillus cyri</name>
    <dbReference type="NCBI Taxonomy" id="571932"/>
    <lineage>
        <taxon>Bacteria</taxon>
        <taxon>Bacillati</taxon>
        <taxon>Bacillota</taxon>
        <taxon>Bacilli</taxon>
        <taxon>Bacillales</taxon>
        <taxon>Bacillaceae</taxon>
        <taxon>Thalassobacillus</taxon>
    </lineage>
</organism>
<keyword evidence="6" id="KW-1185">Reference proteome</keyword>
<dbReference type="Proteomes" id="UP000198584">
    <property type="component" value="Unassembled WGS sequence"/>
</dbReference>
<dbReference type="NCBIfam" id="NF002332">
    <property type="entry name" value="PRK01293.1"/>
    <property type="match status" value="1"/>
</dbReference>
<protein>
    <submittedName>
        <fullName evidence="5">Phosphoribosyl-dephospho-CoA transferase</fullName>
    </submittedName>
</protein>
<dbReference type="RefSeq" id="WP_093043646.1">
    <property type="nucleotide sequence ID" value="NZ_FNQR01000004.1"/>
</dbReference>
<dbReference type="InterPro" id="IPR049180">
    <property type="entry name" value="MdcG_C"/>
</dbReference>
<dbReference type="Pfam" id="PF10620">
    <property type="entry name" value="MdcG"/>
    <property type="match status" value="1"/>
</dbReference>
<keyword evidence="1 5" id="KW-0808">Transferase</keyword>
<dbReference type="STRING" id="571932.SAMN05421743_104116"/>
<dbReference type="NCBIfam" id="TIGR03135">
    <property type="entry name" value="malonate_mdcG"/>
    <property type="match status" value="1"/>
</dbReference>
<feature type="domain" description="Phosphoribosyl-dephospho-CoA transferase MdcG C-terminal" evidence="3">
    <location>
        <begin position="93"/>
        <end position="204"/>
    </location>
</feature>
<dbReference type="Pfam" id="PF20866">
    <property type="entry name" value="MdcG_N"/>
    <property type="match status" value="1"/>
</dbReference>
<accession>A0A1H4AK23</accession>
<feature type="domain" description="Phosphoribosyl-dephospho-CoA transferase MdcG N-terminal" evidence="4">
    <location>
        <begin position="4"/>
        <end position="78"/>
    </location>
</feature>
<evidence type="ECO:0000313" key="5">
    <source>
        <dbReference type="EMBL" id="SEA36014.1"/>
    </source>
</evidence>